<accession>A0ABD3FVL5</accession>
<dbReference type="EMBL" id="JBIMZQ010000006">
    <property type="protein sequence ID" value="KAL3670965.1"/>
    <property type="molecule type" value="Genomic_DNA"/>
</dbReference>
<name>A0ABD3FVL5_9STRA</name>
<evidence type="ECO:0000313" key="3">
    <source>
        <dbReference type="Proteomes" id="UP001632037"/>
    </source>
</evidence>
<keyword evidence="3" id="KW-1185">Reference proteome</keyword>
<reference evidence="2 3" key="1">
    <citation type="submission" date="2024-09" db="EMBL/GenBank/DDBJ databases">
        <title>Genome sequencing and assembly of Phytophthora oleae, isolate VK10A, causative agent of rot of olive drupes.</title>
        <authorList>
            <person name="Conti Taguali S."/>
            <person name="Riolo M."/>
            <person name="La Spada F."/>
            <person name="Cacciola S.O."/>
            <person name="Dionisio G."/>
        </authorList>
    </citation>
    <scope>NUCLEOTIDE SEQUENCE [LARGE SCALE GENOMIC DNA]</scope>
    <source>
        <strain evidence="2 3">VK10A</strain>
    </source>
</reference>
<organism evidence="2 3">
    <name type="scientific">Phytophthora oleae</name>
    <dbReference type="NCBI Taxonomy" id="2107226"/>
    <lineage>
        <taxon>Eukaryota</taxon>
        <taxon>Sar</taxon>
        <taxon>Stramenopiles</taxon>
        <taxon>Oomycota</taxon>
        <taxon>Peronosporomycetes</taxon>
        <taxon>Peronosporales</taxon>
        <taxon>Peronosporaceae</taxon>
        <taxon>Phytophthora</taxon>
    </lineage>
</organism>
<comment type="caution">
    <text evidence="2">The sequence shown here is derived from an EMBL/GenBank/DDBJ whole genome shotgun (WGS) entry which is preliminary data.</text>
</comment>
<dbReference type="Proteomes" id="UP001632037">
    <property type="component" value="Unassembled WGS sequence"/>
</dbReference>
<sequence>MANDEFPTLDAALAFLGWCEREVGRDEDLLLENIDDLLDGAVKSAAVMSFWEQPPSVKDPKPPPKKKPRSRSASSSSTALQRRMKAEIQTLREQTMELKGYLKQLKKRRPLNGKHKGEYSLGNVKKSIDGLSSWYQRSMIEYQERLRSEQTNRRLNEILERHKKIYSELGNILKRRNALSGQTFVKKVELPSREIPMDSTSFLFSQLENQVGDLYQEFKTSFYPQEPFQFYCASQAKYDERLKIPIVEFTTTTPLDGSCTDVCTGIWDFIQEHANPGNKANSLQRKTFLPLHHKKWVLHFESLYHLEKIVEEDRIVIVWSDALLLPSQKLQYRTHGYTAITQTEAGCVVRTKVKLYRERSGGNLDEESATTRQAHDIAFGALSIKMRHFCQTEQNRLMQESWR</sequence>
<protein>
    <submittedName>
        <fullName evidence="2">Uncharacterized protein</fullName>
    </submittedName>
</protein>
<feature type="region of interest" description="Disordered" evidence="1">
    <location>
        <begin position="53"/>
        <end position="83"/>
    </location>
</feature>
<evidence type="ECO:0000256" key="1">
    <source>
        <dbReference type="SAM" id="MobiDB-lite"/>
    </source>
</evidence>
<gene>
    <name evidence="2" type="ORF">V7S43_004150</name>
</gene>
<proteinExistence type="predicted"/>
<dbReference type="AlphaFoldDB" id="A0ABD3FVL5"/>
<evidence type="ECO:0000313" key="2">
    <source>
        <dbReference type="EMBL" id="KAL3670965.1"/>
    </source>
</evidence>